<dbReference type="CDD" id="cd22249">
    <property type="entry name" value="UDM1_RNF168_RNF169-like"/>
    <property type="match status" value="1"/>
</dbReference>
<dbReference type="SUPFAM" id="SSF54928">
    <property type="entry name" value="RNA-binding domain, RBD"/>
    <property type="match status" value="1"/>
</dbReference>
<dbReference type="PROSITE" id="PS50103">
    <property type="entry name" value="ZF_C3H1"/>
    <property type="match status" value="1"/>
</dbReference>
<dbReference type="AlphaFoldDB" id="A0A1U7LL04"/>
<feature type="region of interest" description="Disordered" evidence="9">
    <location>
        <begin position="93"/>
        <end position="136"/>
    </location>
</feature>
<evidence type="ECO:0000256" key="5">
    <source>
        <dbReference type="ARBA" id="ARBA00043866"/>
    </source>
</evidence>
<evidence type="ECO:0000256" key="4">
    <source>
        <dbReference type="ARBA" id="ARBA00022884"/>
    </source>
</evidence>
<evidence type="ECO:0000256" key="2">
    <source>
        <dbReference type="ARBA" id="ARBA00022771"/>
    </source>
</evidence>
<dbReference type="OMA" id="PSAKCAF"/>
<dbReference type="InterPro" id="IPR000504">
    <property type="entry name" value="RRM_dom"/>
</dbReference>
<dbReference type="PROSITE" id="PS50102">
    <property type="entry name" value="RRM"/>
    <property type="match status" value="1"/>
</dbReference>
<feature type="domain" description="RRM" evidence="10">
    <location>
        <begin position="262"/>
        <end position="334"/>
    </location>
</feature>
<dbReference type="PANTHER" id="PTHR14398:SF0">
    <property type="entry name" value="ZINC FINGER PROTEIN SWM"/>
    <property type="match status" value="1"/>
</dbReference>
<feature type="coiled-coil region" evidence="8">
    <location>
        <begin position="368"/>
        <end position="414"/>
    </location>
</feature>
<dbReference type="PANTHER" id="PTHR14398">
    <property type="entry name" value="RNA RECOGNITION RRM/RNP DOMAIN"/>
    <property type="match status" value="1"/>
</dbReference>
<feature type="region of interest" description="Disordered" evidence="9">
    <location>
        <begin position="206"/>
        <end position="253"/>
    </location>
</feature>
<accession>A0A1U7LL04</accession>
<dbReference type="Pfam" id="PF01480">
    <property type="entry name" value="PWI"/>
    <property type="match status" value="1"/>
</dbReference>
<evidence type="ECO:0000256" key="9">
    <source>
        <dbReference type="SAM" id="MobiDB-lite"/>
    </source>
</evidence>
<evidence type="ECO:0000259" key="10">
    <source>
        <dbReference type="PROSITE" id="PS50102"/>
    </source>
</evidence>
<proteinExistence type="predicted"/>
<evidence type="ECO:0000256" key="7">
    <source>
        <dbReference type="PROSITE-ProRule" id="PRU00723"/>
    </source>
</evidence>
<dbReference type="SMART" id="SM00356">
    <property type="entry name" value="ZnF_C3H1"/>
    <property type="match status" value="1"/>
</dbReference>
<evidence type="ECO:0000256" key="3">
    <source>
        <dbReference type="ARBA" id="ARBA00022833"/>
    </source>
</evidence>
<comment type="function">
    <text evidence="5">May be involved in the turnover of nuclear polyadenylated (pA+) RNA.</text>
</comment>
<keyword evidence="4 6" id="KW-0694">RNA-binding</keyword>
<dbReference type="Pfam" id="PF00642">
    <property type="entry name" value="zf-CCCH"/>
    <property type="match status" value="1"/>
</dbReference>
<evidence type="ECO:0000313" key="13">
    <source>
        <dbReference type="Proteomes" id="UP000186594"/>
    </source>
</evidence>
<dbReference type="InterPro" id="IPR035979">
    <property type="entry name" value="RBD_domain_sf"/>
</dbReference>
<dbReference type="InterPro" id="IPR002483">
    <property type="entry name" value="PWI_dom"/>
</dbReference>
<dbReference type="InterPro" id="IPR012677">
    <property type="entry name" value="Nucleotide-bd_a/b_plait_sf"/>
</dbReference>
<dbReference type="SUPFAM" id="SSF90229">
    <property type="entry name" value="CCCH zinc finger"/>
    <property type="match status" value="1"/>
</dbReference>
<dbReference type="InterPro" id="IPR045137">
    <property type="entry name" value="RBM26/27"/>
</dbReference>
<feature type="domain" description="C3H1-type" evidence="11">
    <location>
        <begin position="158"/>
        <end position="186"/>
    </location>
</feature>
<evidence type="ECO:0000256" key="6">
    <source>
        <dbReference type="PROSITE-ProRule" id="PRU00176"/>
    </source>
</evidence>
<dbReference type="CDD" id="cd12257">
    <property type="entry name" value="RRM1_RBM26_like"/>
    <property type="match status" value="1"/>
</dbReference>
<dbReference type="STRING" id="1198029.A0A1U7LL04"/>
<dbReference type="GO" id="GO:0005634">
    <property type="term" value="C:nucleus"/>
    <property type="evidence" value="ECO:0007669"/>
    <property type="project" value="TreeGrafter"/>
</dbReference>
<reference evidence="12 13" key="1">
    <citation type="submission" date="2016-04" db="EMBL/GenBank/DDBJ databases">
        <title>Evolutionary innovation and constraint leading to complex multicellularity in the Ascomycota.</title>
        <authorList>
            <person name="Cisse O."/>
            <person name="Nguyen A."/>
            <person name="Hewitt D.A."/>
            <person name="Jedd G."/>
            <person name="Stajich J.E."/>
        </authorList>
    </citation>
    <scope>NUCLEOTIDE SEQUENCE [LARGE SCALE GENOMIC DNA]</scope>
    <source>
        <strain evidence="12 13">DAH-3</strain>
    </source>
</reference>
<dbReference type="GO" id="GO:0008270">
    <property type="term" value="F:zinc ion binding"/>
    <property type="evidence" value="ECO:0007669"/>
    <property type="project" value="UniProtKB-KW"/>
</dbReference>
<dbReference type="GO" id="GO:0003723">
    <property type="term" value="F:RNA binding"/>
    <property type="evidence" value="ECO:0007669"/>
    <property type="project" value="UniProtKB-UniRule"/>
</dbReference>
<keyword evidence="8" id="KW-0175">Coiled coil</keyword>
<sequence>MDLPSPLFNPSEREALKDYLAKLLAPICDADVNLLGDYILALLTHDNASPTEIRELCLRQLEDFLRVDTSAFVQDLFEALRCKSFLSFPAHQTQPVAKKRPNDQPSGPCSKKVARYSSDQQGRNGTSSFQFPDGPADFSNPWPSLVPFPVWGNGMQQPQRTGKCRDYEEKGFCMRGDTCPFDHGTDRIIVNGSENPQVPLDSAGAYDPANGLLPGRRSTQGIRGRGRGTIRGPRGGMNGSHISQQSRPPLPPRGPNYDESITSLIVQNIPAEKLDQSLVEQFFSNFGTLESLTMQPEFNQAVIKFAKYHDAKRAYDSPEPIFNNRFVKVFWERKSDIRSRRPSFSKKPIIPPSTPTQSPQDLAKLIQLKQTEFEARQAKKKERELKLAEIERQKRELLEKQARQQRELDELLAKQKNHKVDSKIAEPPLSHQGETEITVQKSGTTKSTGDVLRAQLQALQAEAAELGIDAAQATRAYPFSRGRGYRGGRGGLASRGRAPLGSKKLDNRPKSITITQIPSGTDEQLCQFLFQIGDYESITKESDQQTVHFKERWIAENFMASNGNIPGVGQVKLSWTSTSPCHESMFPADDDEGDRKEHEENHMDDEDGERRWKG</sequence>
<keyword evidence="2 7" id="KW-0863">Zinc-finger</keyword>
<feature type="compositionally biased region" description="Polar residues" evidence="9">
    <location>
        <begin position="117"/>
        <end position="130"/>
    </location>
</feature>
<dbReference type="Gene3D" id="3.30.70.330">
    <property type="match status" value="1"/>
</dbReference>
<evidence type="ECO:0000313" key="12">
    <source>
        <dbReference type="EMBL" id="OLL23222.1"/>
    </source>
</evidence>
<feature type="zinc finger region" description="C3H1-type" evidence="7">
    <location>
        <begin position="158"/>
        <end position="186"/>
    </location>
</feature>
<dbReference type="SMART" id="SM00360">
    <property type="entry name" value="RRM"/>
    <property type="match status" value="1"/>
</dbReference>
<dbReference type="InterPro" id="IPR036855">
    <property type="entry name" value="Znf_CCCH_sf"/>
</dbReference>
<gene>
    <name evidence="12" type="ORF">NEOLI_004624</name>
</gene>
<organism evidence="12 13">
    <name type="scientific">Neolecta irregularis (strain DAH-3)</name>
    <dbReference type="NCBI Taxonomy" id="1198029"/>
    <lineage>
        <taxon>Eukaryota</taxon>
        <taxon>Fungi</taxon>
        <taxon>Dikarya</taxon>
        <taxon>Ascomycota</taxon>
        <taxon>Taphrinomycotina</taxon>
        <taxon>Neolectales</taxon>
        <taxon>Neolectaceae</taxon>
        <taxon>Neolecta</taxon>
    </lineage>
</organism>
<name>A0A1U7LL04_NEOID</name>
<dbReference type="InterPro" id="IPR000571">
    <property type="entry name" value="Znf_CCCH"/>
</dbReference>
<feature type="region of interest" description="Disordered" evidence="9">
    <location>
        <begin position="578"/>
        <end position="614"/>
    </location>
</feature>
<dbReference type="Proteomes" id="UP000186594">
    <property type="component" value="Unassembled WGS sequence"/>
</dbReference>
<dbReference type="OrthoDB" id="443401at2759"/>
<dbReference type="EMBL" id="LXFE01002091">
    <property type="protein sequence ID" value="OLL23222.1"/>
    <property type="molecule type" value="Genomic_DNA"/>
</dbReference>
<keyword evidence="1 7" id="KW-0479">Metal-binding</keyword>
<protein>
    <submittedName>
        <fullName evidence="12">Putative RNA-binding protein</fullName>
    </submittedName>
</protein>
<evidence type="ECO:0000256" key="8">
    <source>
        <dbReference type="SAM" id="Coils"/>
    </source>
</evidence>
<keyword evidence="13" id="KW-1185">Reference proteome</keyword>
<comment type="caution">
    <text evidence="12">The sequence shown here is derived from an EMBL/GenBank/DDBJ whole genome shotgun (WGS) entry which is preliminary data.</text>
</comment>
<feature type="compositionally biased region" description="Gly residues" evidence="9">
    <location>
        <begin position="227"/>
        <end position="238"/>
    </location>
</feature>
<evidence type="ECO:0000256" key="1">
    <source>
        <dbReference type="ARBA" id="ARBA00022723"/>
    </source>
</evidence>
<keyword evidence="3 7" id="KW-0862">Zinc</keyword>
<evidence type="ECO:0000259" key="11">
    <source>
        <dbReference type="PROSITE" id="PS50103"/>
    </source>
</evidence>